<dbReference type="EMBL" id="GGEC01008102">
    <property type="protein sequence ID" value="MBW88585.1"/>
    <property type="molecule type" value="Transcribed_RNA"/>
</dbReference>
<protein>
    <submittedName>
        <fullName evidence="4">Myosin heavy chain fast skeletal muscle embryonic</fullName>
    </submittedName>
</protein>
<feature type="coiled-coil region" evidence="3">
    <location>
        <begin position="326"/>
        <end position="353"/>
    </location>
</feature>
<dbReference type="SUPFAM" id="SSF57997">
    <property type="entry name" value="Tropomyosin"/>
    <property type="match status" value="1"/>
</dbReference>
<comment type="similarity">
    <text evidence="1">Belongs to the FPP family.</text>
</comment>
<name>A0A2P2J552_RHIMU</name>
<feature type="coiled-coil region" evidence="3">
    <location>
        <begin position="729"/>
        <end position="798"/>
    </location>
</feature>
<dbReference type="PANTHER" id="PTHR31580:SF8">
    <property type="entry name" value="FILAMENT-LIKE PROTEIN (DUF869)"/>
    <property type="match status" value="1"/>
</dbReference>
<evidence type="ECO:0000256" key="2">
    <source>
        <dbReference type="ARBA" id="ARBA00023054"/>
    </source>
</evidence>
<proteinExistence type="inferred from homology"/>
<evidence type="ECO:0000256" key="3">
    <source>
        <dbReference type="SAM" id="Coils"/>
    </source>
</evidence>
<reference evidence="4" key="1">
    <citation type="submission" date="2018-02" db="EMBL/GenBank/DDBJ databases">
        <title>Rhizophora mucronata_Transcriptome.</title>
        <authorList>
            <person name="Meera S.P."/>
            <person name="Sreeshan A."/>
            <person name="Augustine A."/>
        </authorList>
    </citation>
    <scope>NUCLEOTIDE SEQUENCE</scope>
    <source>
        <tissue evidence="4">Leaf</tissue>
    </source>
</reference>
<evidence type="ECO:0000313" key="4">
    <source>
        <dbReference type="EMBL" id="MBW88585.1"/>
    </source>
</evidence>
<organism evidence="4">
    <name type="scientific">Rhizophora mucronata</name>
    <name type="common">Asiatic mangrove</name>
    <dbReference type="NCBI Taxonomy" id="61149"/>
    <lineage>
        <taxon>Eukaryota</taxon>
        <taxon>Viridiplantae</taxon>
        <taxon>Streptophyta</taxon>
        <taxon>Embryophyta</taxon>
        <taxon>Tracheophyta</taxon>
        <taxon>Spermatophyta</taxon>
        <taxon>Magnoliopsida</taxon>
        <taxon>eudicotyledons</taxon>
        <taxon>Gunneridae</taxon>
        <taxon>Pentapetalae</taxon>
        <taxon>rosids</taxon>
        <taxon>fabids</taxon>
        <taxon>Malpighiales</taxon>
        <taxon>Rhizophoraceae</taxon>
        <taxon>Rhizophora</taxon>
    </lineage>
</organism>
<feature type="coiled-coil region" evidence="3">
    <location>
        <begin position="84"/>
        <end position="172"/>
    </location>
</feature>
<dbReference type="AlphaFoldDB" id="A0A2P2J552"/>
<dbReference type="InterPro" id="IPR008587">
    <property type="entry name" value="FPP_plant"/>
</dbReference>
<accession>A0A2P2J552</accession>
<sequence>MDSRIWTRRKKSSEKTIVATNMFDILVKGTNEQGQKCHVGNEVGPVRPVRNLNEKLASALLDCQDKDNSAPNHQILVHEAIPGQEKVEMEAVCLRKELDEVQRQLVVVNERLIQSEAALKQCKQQLSFLQEEQEQKILDALMKASSENEKIQKELEDRLLEISRRYANLAVENTNLSNALLVKENLVEELHQRATQTVAEFNALMARLDSTEKDNTLLKYEFLMLEKELEVHNEELEYNRQFAEASQKQQLENAKKTAKLEAECQRLRILMQKRLPGPAALSKMKSEVRMLGRDPLELRRKPNPTRDLIFRDTRMERSPEIPVENINFLIEHLRNMEEENRELRETLTKKNAELQSSRIMFSQTASRLSQAEAQLIVHSGGQKSLELVKCNPASHELSPKAVSDICNADGVSSSGSCANALISELENFRGRKLWSPTECKATGFSDMSLMDDFAEMEKLAIVSVQVSSEGENRPFPAGNEIVPVAKDSSGCGNEKQDIHSKGVANDQPFDWLQEVLNAMLRQQRISKRSLIELLEDIKIALGYINHPNAHEDDTMSISKHLTESNVSGCLIWKSMDNTSAIGSLNEASCNDITVKKTGEQCSQSSISKSICRIIQLIKGVSPTSSLTNDSTEEGLKSNQNSLCSPTKSDYYVHVFQWRKSELNAVLQQFLRTCNGVLNGKAGLETFAEELSFTLDWIMTNYVNPKGARDKIRKHFGWDDTQGENEVGSASKTECIQSNLQEDIKSLENELMDMESAKKDTEDRLQSATDKTKDLMMQLEKAEESIKSLRAEVGTLKESKGLIEDQIENQKSINEDLDTQLTVARSKLNEVLQRFSWLEVELEDKSNCYEELEATCLDLQLQLESVAKMGNLNKDRNEEGNQAQNGCEMKAASIKLAECQETILHLGKQLKALASPREAALLDRVFTATSTTNATKNKNFIKHFSLRDQMLAEDNAKAIILRSPMEDSQRPSTDHSGNGHALTGLNVLVCTPDAYCGSKQKDANSPARALVIVPSKKKQGGFGLLRRLLMRSKRGSGKKSRSLVKV</sequence>
<dbReference type="PANTHER" id="PTHR31580">
    <property type="entry name" value="FILAMENT-LIKE PLANT PROTEIN 4"/>
    <property type="match status" value="1"/>
</dbReference>
<keyword evidence="2 3" id="KW-0175">Coiled coil</keyword>
<dbReference type="Pfam" id="PF05911">
    <property type="entry name" value="FPP"/>
    <property type="match status" value="1"/>
</dbReference>
<evidence type="ECO:0000256" key="1">
    <source>
        <dbReference type="ARBA" id="ARBA00005921"/>
    </source>
</evidence>